<accession>A0ABT0NJ19</accession>
<evidence type="ECO:0000259" key="2">
    <source>
        <dbReference type="Pfam" id="PF13542"/>
    </source>
</evidence>
<dbReference type="PANTHER" id="PTHR33498:SF1">
    <property type="entry name" value="TRANSPOSASE FOR INSERTION SEQUENCE ELEMENT IS1557"/>
    <property type="match status" value="1"/>
</dbReference>
<name>A0ABT0NJ19_9FIRM</name>
<evidence type="ECO:0000313" key="5">
    <source>
        <dbReference type="Proteomes" id="UP001056693"/>
    </source>
</evidence>
<dbReference type="Proteomes" id="UP001056693">
    <property type="component" value="Unassembled WGS sequence"/>
</dbReference>
<reference evidence="4 5" key="1">
    <citation type="submission" date="2019-03" db="EMBL/GenBank/DDBJ databases">
        <authorList>
            <person name="Molinero N."/>
            <person name="Sanchez B."/>
            <person name="Walker A."/>
            <person name="Duncan S."/>
            <person name="Delgado S."/>
            <person name="Margolles A."/>
        </authorList>
    </citation>
    <scope>NUCLEOTIDE SEQUENCE [LARGE SCALE GENOMIC DNA]</scope>
    <source>
        <strain evidence="4 5">IPLA60002</strain>
    </source>
</reference>
<dbReference type="Pfam" id="PF13542">
    <property type="entry name" value="HTH_Tnp_ISL3"/>
    <property type="match status" value="1"/>
</dbReference>
<feature type="domain" description="Transposase IS204/IS1001/IS1096/IS1165 DDE" evidence="1">
    <location>
        <begin position="149"/>
        <end position="387"/>
    </location>
</feature>
<keyword evidence="5" id="KW-1185">Reference proteome</keyword>
<dbReference type="InterPro" id="IPR002560">
    <property type="entry name" value="Transposase_DDE"/>
</dbReference>
<proteinExistence type="predicted"/>
<dbReference type="Pfam" id="PF14690">
    <property type="entry name" value="Zn_ribbon_ISL3"/>
    <property type="match status" value="1"/>
</dbReference>
<protein>
    <submittedName>
        <fullName evidence="4">ISL3 family transposase</fullName>
    </submittedName>
</protein>
<dbReference type="EMBL" id="SNUZ01000013">
    <property type="protein sequence ID" value="MCL3788225.1"/>
    <property type="molecule type" value="Genomic_DNA"/>
</dbReference>
<evidence type="ECO:0000259" key="1">
    <source>
        <dbReference type="Pfam" id="PF01610"/>
    </source>
</evidence>
<sequence length="401" mass="47698">MLYKYFTEKLLGLQDVNIEKVEEIDNSIHINCRLKRKPHKCPCCGKLTDKVHDYREQPIKDIPAFGKHIFIHLYKRRYRCSCGKRFPENVDFLPRYHRMTNRLSLYIIDKLRNEVSFSSVAREVNLSVSSVIRVFDLVSYAPKELPSAISIDEFKGNTNSETYQCILTDPVNKVVLDILPKRYEHFLTEYFNRFDKSQRDKVQFFVSDMWKPYSNISSVWFKNASQIVDKYHWIRQVIWAFEAVRKQEQKNFSKSHRRYFKKSRQLLLKRFHYLSDEEKQQVNVMLYTSPTLSTAHFYKEDFLKILDCKDRQSAKTAFSDWINSALDCGIPQFKKCANSMLNWLPGILNSFSSAITNGFTEGCNNKIKVLKRNTYGYRNFKRFRNRILHIFSHQMQKQAIV</sequence>
<evidence type="ECO:0000259" key="3">
    <source>
        <dbReference type="Pfam" id="PF14690"/>
    </source>
</evidence>
<gene>
    <name evidence="4" type="ORF">E2N93_09470</name>
</gene>
<organism evidence="4 5">
    <name type="scientific">Ruminococcus bromii</name>
    <dbReference type="NCBI Taxonomy" id="40518"/>
    <lineage>
        <taxon>Bacteria</taxon>
        <taxon>Bacillati</taxon>
        <taxon>Bacillota</taxon>
        <taxon>Clostridia</taxon>
        <taxon>Eubacteriales</taxon>
        <taxon>Oscillospiraceae</taxon>
        <taxon>Ruminococcus</taxon>
    </lineage>
</organism>
<feature type="domain" description="Transposase IS204/IS1001/IS1096/IS1165 zinc-finger" evidence="3">
    <location>
        <begin position="37"/>
        <end position="82"/>
    </location>
</feature>
<feature type="domain" description="Transposase IS204/IS1001/IS1096/IS1165 helix-turn-helix" evidence="2">
    <location>
        <begin position="88"/>
        <end position="136"/>
    </location>
</feature>
<dbReference type="PANTHER" id="PTHR33498">
    <property type="entry name" value="TRANSPOSASE FOR INSERTION SEQUENCE ELEMENT IS1557"/>
    <property type="match status" value="1"/>
</dbReference>
<dbReference type="NCBIfam" id="NF033550">
    <property type="entry name" value="transpos_ISL3"/>
    <property type="match status" value="1"/>
</dbReference>
<dbReference type="Pfam" id="PF01610">
    <property type="entry name" value="DDE_Tnp_ISL3"/>
    <property type="match status" value="1"/>
</dbReference>
<dbReference type="RefSeq" id="WP_249377119.1">
    <property type="nucleotide sequence ID" value="NZ_SNUZ01000013.1"/>
</dbReference>
<evidence type="ECO:0000313" key="4">
    <source>
        <dbReference type="EMBL" id="MCL3788225.1"/>
    </source>
</evidence>
<comment type="caution">
    <text evidence="4">The sequence shown here is derived from an EMBL/GenBank/DDBJ whole genome shotgun (WGS) entry which is preliminary data.</text>
</comment>
<dbReference type="InterPro" id="IPR029261">
    <property type="entry name" value="Transposase_Znf"/>
</dbReference>
<dbReference type="InterPro" id="IPR032877">
    <property type="entry name" value="Transposase_HTH"/>
</dbReference>
<dbReference type="InterPro" id="IPR047951">
    <property type="entry name" value="Transpos_ISL3"/>
</dbReference>